<reference evidence="6" key="1">
    <citation type="submission" date="2024-05" db="EMBL/GenBank/DDBJ databases">
        <title>Planctomycetes of the genus Singulisphaera possess chitinolytic capabilities.</title>
        <authorList>
            <person name="Ivanova A."/>
        </authorList>
    </citation>
    <scope>NUCLEOTIDE SEQUENCE</scope>
    <source>
        <strain evidence="6">Ch08T</strain>
    </source>
</reference>
<dbReference type="GO" id="GO:0016020">
    <property type="term" value="C:membrane"/>
    <property type="evidence" value="ECO:0007669"/>
    <property type="project" value="UniProtKB-SubCell"/>
</dbReference>
<feature type="transmembrane region" description="Helical" evidence="5">
    <location>
        <begin position="87"/>
        <end position="105"/>
    </location>
</feature>
<keyword evidence="3 5" id="KW-1133">Transmembrane helix</keyword>
<keyword evidence="2 5" id="KW-0812">Transmembrane</keyword>
<evidence type="ECO:0000256" key="2">
    <source>
        <dbReference type="ARBA" id="ARBA00022692"/>
    </source>
</evidence>
<dbReference type="EMBL" id="CP155447">
    <property type="protein sequence ID" value="XBH05279.1"/>
    <property type="molecule type" value="Genomic_DNA"/>
</dbReference>
<evidence type="ECO:0000313" key="6">
    <source>
        <dbReference type="EMBL" id="XBH05279.1"/>
    </source>
</evidence>
<evidence type="ECO:0000256" key="5">
    <source>
        <dbReference type="SAM" id="Phobius"/>
    </source>
</evidence>
<gene>
    <name evidence="6" type="ORF">V5E97_04460</name>
</gene>
<evidence type="ECO:0000256" key="3">
    <source>
        <dbReference type="ARBA" id="ARBA00022989"/>
    </source>
</evidence>
<name>A0AAU7CJ35_9BACT</name>
<dbReference type="Pfam" id="PF13564">
    <property type="entry name" value="DoxX_2"/>
    <property type="match status" value="1"/>
</dbReference>
<sequence length="142" mass="15763">MTTDPTPKWHQNMNTTTGPIPKWQRVTGWVLSGILAFPFLPSAYFKIAQPQGFIEEWTKTYPAGSALPLGVIELTMFVLYLIPKTRYLGGLVMLAYLGGAVATHVQAKDGMFFVPVIVGVIAWLGLYLRDRKLRALVPLVAE</sequence>
<accession>A0AAU7CJ35</accession>
<evidence type="ECO:0000256" key="4">
    <source>
        <dbReference type="ARBA" id="ARBA00023136"/>
    </source>
</evidence>
<dbReference type="InterPro" id="IPR032808">
    <property type="entry name" value="DoxX"/>
</dbReference>
<evidence type="ECO:0000256" key="1">
    <source>
        <dbReference type="ARBA" id="ARBA00004141"/>
    </source>
</evidence>
<protein>
    <submittedName>
        <fullName evidence="6">DoxX family protein</fullName>
    </submittedName>
</protein>
<dbReference type="AlphaFoldDB" id="A0AAU7CJ35"/>
<proteinExistence type="predicted"/>
<dbReference type="RefSeq" id="WP_406698091.1">
    <property type="nucleotide sequence ID" value="NZ_CP155447.1"/>
</dbReference>
<feature type="transmembrane region" description="Helical" evidence="5">
    <location>
        <begin position="26"/>
        <end position="45"/>
    </location>
</feature>
<feature type="transmembrane region" description="Helical" evidence="5">
    <location>
        <begin position="65"/>
        <end position="82"/>
    </location>
</feature>
<keyword evidence="4 5" id="KW-0472">Membrane</keyword>
<feature type="transmembrane region" description="Helical" evidence="5">
    <location>
        <begin position="111"/>
        <end position="128"/>
    </location>
</feature>
<organism evidence="6">
    <name type="scientific">Singulisphaera sp. Ch08</name>
    <dbReference type="NCBI Taxonomy" id="3120278"/>
    <lineage>
        <taxon>Bacteria</taxon>
        <taxon>Pseudomonadati</taxon>
        <taxon>Planctomycetota</taxon>
        <taxon>Planctomycetia</taxon>
        <taxon>Isosphaerales</taxon>
        <taxon>Isosphaeraceae</taxon>
        <taxon>Singulisphaera</taxon>
    </lineage>
</organism>
<comment type="subcellular location">
    <subcellularLocation>
        <location evidence="1">Membrane</location>
        <topology evidence="1">Multi-pass membrane protein</topology>
    </subcellularLocation>
</comment>